<dbReference type="Gene3D" id="3.40.50.10490">
    <property type="entry name" value="Glucose-6-phosphate isomerase like protein, domain 1"/>
    <property type="match status" value="1"/>
</dbReference>
<evidence type="ECO:0000256" key="6">
    <source>
        <dbReference type="RuleBase" id="RU003631"/>
    </source>
</evidence>
<proteinExistence type="inferred from homology"/>
<dbReference type="CDD" id="cd01425">
    <property type="entry name" value="RPS2"/>
    <property type="match status" value="1"/>
</dbReference>
<protein>
    <recommendedName>
        <fullName evidence="4 5">Small ribosomal subunit protein uS2</fullName>
    </recommendedName>
</protein>
<comment type="caution">
    <text evidence="8">The sequence shown here is derived from an EMBL/GenBank/DDBJ whole genome shotgun (WGS) entry which is preliminary data.</text>
</comment>
<reference evidence="7 10" key="1">
    <citation type="submission" date="2016-02" db="EMBL/GenBank/DDBJ databases">
        <authorList>
            <person name="Strepis N."/>
        </authorList>
    </citation>
    <scope>NUCLEOTIDE SEQUENCE [LARGE SCALE GENOMIC DNA]</scope>
    <source>
        <strain evidence="7">Trichococcus flocculiformis</strain>
    </source>
</reference>
<evidence type="ECO:0000256" key="5">
    <source>
        <dbReference type="HAMAP-Rule" id="MF_00291"/>
    </source>
</evidence>
<reference evidence="9 11" key="2">
    <citation type="submission" date="2016-10" db="EMBL/GenBank/DDBJ databases">
        <authorList>
            <person name="Varghese N."/>
            <person name="Submissions S."/>
        </authorList>
    </citation>
    <scope>NUCLEOTIDE SEQUENCE [LARGE SCALE GENOMIC DNA]</scope>
    <source>
        <strain evidence="9 11">DSM 2094</strain>
    </source>
</reference>
<evidence type="ECO:0000313" key="10">
    <source>
        <dbReference type="Proteomes" id="UP000195947"/>
    </source>
</evidence>
<dbReference type="HAMAP" id="MF_00291_B">
    <property type="entry name" value="Ribosomal_uS2_B"/>
    <property type="match status" value="1"/>
</dbReference>
<dbReference type="Proteomes" id="UP000589373">
    <property type="component" value="Unassembled WGS sequence"/>
</dbReference>
<evidence type="ECO:0000313" key="7">
    <source>
        <dbReference type="EMBL" id="CZQ82229.1"/>
    </source>
</evidence>
<dbReference type="GO" id="GO:0003735">
    <property type="term" value="F:structural constituent of ribosome"/>
    <property type="evidence" value="ECO:0007669"/>
    <property type="project" value="InterPro"/>
</dbReference>
<dbReference type="EMBL" id="FOQC01000003">
    <property type="protein sequence ID" value="SFH55140.1"/>
    <property type="molecule type" value="Genomic_DNA"/>
</dbReference>
<dbReference type="InterPro" id="IPR005706">
    <property type="entry name" value="Ribosomal_uS2_bac/mit/plastid"/>
</dbReference>
<name>A0A143Y5I6_9LACT</name>
<gene>
    <name evidence="5 8" type="primary">rpsB</name>
    <name evidence="8" type="ORF">GX662_03110</name>
    <name evidence="9" type="ORF">SAMN04488507_100389</name>
    <name evidence="7" type="ORF">TFLO_273</name>
</gene>
<dbReference type="NCBIfam" id="TIGR01011">
    <property type="entry name" value="rpsB_bact"/>
    <property type="match status" value="1"/>
</dbReference>
<dbReference type="PROSITE" id="PS00962">
    <property type="entry name" value="RIBOSOMAL_S2_1"/>
    <property type="match status" value="1"/>
</dbReference>
<dbReference type="OrthoDB" id="9808036at2"/>
<comment type="similarity">
    <text evidence="1 5 6">Belongs to the universal ribosomal protein uS2 family.</text>
</comment>
<keyword evidence="3 5" id="KW-0687">Ribonucleoprotein</keyword>
<evidence type="ECO:0000256" key="2">
    <source>
        <dbReference type="ARBA" id="ARBA00022980"/>
    </source>
</evidence>
<evidence type="ECO:0000313" key="12">
    <source>
        <dbReference type="Proteomes" id="UP000589373"/>
    </source>
</evidence>
<evidence type="ECO:0000313" key="8">
    <source>
        <dbReference type="EMBL" id="NLD31233.1"/>
    </source>
</evidence>
<dbReference type="EMBL" id="JAAZCD010000071">
    <property type="protein sequence ID" value="NLD31233.1"/>
    <property type="molecule type" value="Genomic_DNA"/>
</dbReference>
<dbReference type="SUPFAM" id="SSF52313">
    <property type="entry name" value="Ribosomal protein S2"/>
    <property type="match status" value="1"/>
</dbReference>
<accession>A0A143Y5I6</accession>
<evidence type="ECO:0000313" key="11">
    <source>
        <dbReference type="Proteomes" id="UP000199686"/>
    </source>
</evidence>
<evidence type="ECO:0000256" key="3">
    <source>
        <dbReference type="ARBA" id="ARBA00023274"/>
    </source>
</evidence>
<organism evidence="8 12">
    <name type="scientific">Trichococcus flocculiformis</name>
    <dbReference type="NCBI Taxonomy" id="82803"/>
    <lineage>
        <taxon>Bacteria</taxon>
        <taxon>Bacillati</taxon>
        <taxon>Bacillota</taxon>
        <taxon>Bacilli</taxon>
        <taxon>Lactobacillales</taxon>
        <taxon>Carnobacteriaceae</taxon>
        <taxon>Trichococcus</taxon>
    </lineage>
</organism>
<dbReference type="PANTHER" id="PTHR12534">
    <property type="entry name" value="30S RIBOSOMAL PROTEIN S2 PROKARYOTIC AND ORGANELLAR"/>
    <property type="match status" value="1"/>
</dbReference>
<sequence>MAVISMKQLLEAGVHFGHQTRRWNPKMKRYIFTERNGIYIIDLQKTVKLVDEAYKYMLNVAEEGGVALFVGTKKQAQDSIKDEAIRSGQFFVNHRWLGGTLTNWDTIQKRIKRLKSIEAMSEDGTFELLPKKEVSILKKEQERLEKFLGGIKDMPRIPDVMFIVDPRKERIAVQEAHKLNIPIVAMVDTNCDPDEIDVVIPSNDDAIRAVKLITAKMADAFIEGNQGNDQAEISVEETFAAEADEATSLEEIVEVVEGDNE</sequence>
<dbReference type="STRING" id="82803.SAMN04488048_102111"/>
<evidence type="ECO:0000256" key="1">
    <source>
        <dbReference type="ARBA" id="ARBA00006242"/>
    </source>
</evidence>
<dbReference type="PANTHER" id="PTHR12534:SF0">
    <property type="entry name" value="SMALL RIBOSOMAL SUBUNIT PROTEIN US2M"/>
    <property type="match status" value="1"/>
</dbReference>
<dbReference type="Proteomes" id="UP000199686">
    <property type="component" value="Unassembled WGS sequence"/>
</dbReference>
<dbReference type="PROSITE" id="PS00963">
    <property type="entry name" value="RIBOSOMAL_S2_2"/>
    <property type="match status" value="1"/>
</dbReference>
<dbReference type="EMBL" id="FJMZ01000002">
    <property type="protein sequence ID" value="CZQ82229.1"/>
    <property type="molecule type" value="Genomic_DNA"/>
</dbReference>
<dbReference type="AlphaFoldDB" id="A0A143Y5I6"/>
<dbReference type="GO" id="GO:0022627">
    <property type="term" value="C:cytosolic small ribosomal subunit"/>
    <property type="evidence" value="ECO:0007669"/>
    <property type="project" value="TreeGrafter"/>
</dbReference>
<evidence type="ECO:0000313" key="9">
    <source>
        <dbReference type="EMBL" id="SFH55140.1"/>
    </source>
</evidence>
<reference evidence="8 12" key="3">
    <citation type="journal article" date="2020" name="Biotechnol. Biofuels">
        <title>New insights from the biogas microbiome by comprehensive genome-resolved metagenomics of nearly 1600 species originating from multiple anaerobic digesters.</title>
        <authorList>
            <person name="Campanaro S."/>
            <person name="Treu L."/>
            <person name="Rodriguez-R L.M."/>
            <person name="Kovalovszki A."/>
            <person name="Ziels R.M."/>
            <person name="Maus I."/>
            <person name="Zhu X."/>
            <person name="Kougias P.G."/>
            <person name="Basile A."/>
            <person name="Luo G."/>
            <person name="Schluter A."/>
            <person name="Konstantinidis K.T."/>
            <person name="Angelidaki I."/>
        </authorList>
    </citation>
    <scope>NUCLEOTIDE SEQUENCE [LARGE SCALE GENOMIC DNA]</scope>
    <source>
        <strain evidence="8">AS07pgkLD_105</strain>
    </source>
</reference>
<evidence type="ECO:0000256" key="4">
    <source>
        <dbReference type="ARBA" id="ARBA00035256"/>
    </source>
</evidence>
<dbReference type="PRINTS" id="PR00395">
    <property type="entry name" value="RIBOSOMALS2"/>
</dbReference>
<keyword evidence="2 5" id="KW-0689">Ribosomal protein</keyword>
<dbReference type="InterPro" id="IPR023591">
    <property type="entry name" value="Ribosomal_uS2_flav_dom_sf"/>
</dbReference>
<dbReference type="RefSeq" id="WP_068559617.1">
    <property type="nucleotide sequence ID" value="NZ_CP089787.1"/>
</dbReference>
<dbReference type="GO" id="GO:0006412">
    <property type="term" value="P:translation"/>
    <property type="evidence" value="ECO:0007669"/>
    <property type="project" value="UniProtKB-UniRule"/>
</dbReference>
<dbReference type="Gene3D" id="1.10.287.610">
    <property type="entry name" value="Helix hairpin bin"/>
    <property type="match status" value="1"/>
</dbReference>
<dbReference type="Pfam" id="PF00318">
    <property type="entry name" value="Ribosomal_S2"/>
    <property type="match status" value="1"/>
</dbReference>
<dbReference type="InterPro" id="IPR001865">
    <property type="entry name" value="Ribosomal_uS2"/>
</dbReference>
<dbReference type="Proteomes" id="UP000195947">
    <property type="component" value="Unassembled WGS sequence"/>
</dbReference>
<dbReference type="InterPro" id="IPR018130">
    <property type="entry name" value="Ribosomal_uS2_CS"/>
</dbReference>
<keyword evidence="10" id="KW-1185">Reference proteome</keyword>
<dbReference type="FunFam" id="1.10.287.610:FF:000001">
    <property type="entry name" value="30S ribosomal protein S2"/>
    <property type="match status" value="1"/>
</dbReference>